<dbReference type="GO" id="GO:0003824">
    <property type="term" value="F:catalytic activity"/>
    <property type="evidence" value="ECO:0007669"/>
    <property type="project" value="InterPro"/>
</dbReference>
<dbReference type="InterPro" id="IPR003382">
    <property type="entry name" value="Flavoprotein"/>
</dbReference>
<dbReference type="InterPro" id="IPR036551">
    <property type="entry name" value="Flavin_trans-like"/>
</dbReference>
<dbReference type="SUPFAM" id="SSF52507">
    <property type="entry name" value="Homo-oligomeric flavin-containing Cys decarboxylases, HFCD"/>
    <property type="match status" value="1"/>
</dbReference>
<dbReference type="Gene3D" id="3.40.50.1950">
    <property type="entry name" value="Flavin prenyltransferase-like"/>
    <property type="match status" value="1"/>
</dbReference>
<dbReference type="HOGENOM" id="CLU_118224_0_0_11"/>
<dbReference type="EMBL" id="CP005080">
    <property type="protein sequence ID" value="AGK78729.1"/>
    <property type="molecule type" value="Genomic_DNA"/>
</dbReference>
<feature type="domain" description="Flavoprotein" evidence="1">
    <location>
        <begin position="16"/>
        <end position="143"/>
    </location>
</feature>
<dbReference type="Pfam" id="PF02441">
    <property type="entry name" value="Flavoprotein"/>
    <property type="match status" value="1"/>
</dbReference>
<dbReference type="eggNOG" id="COG0452">
    <property type="taxonomic scope" value="Bacteria"/>
</dbReference>
<reference evidence="2 3" key="1">
    <citation type="submission" date="2013-04" db="EMBL/GenBank/DDBJ databases">
        <title>Complete genome sequence of Streptomyces fulvissimus.</title>
        <authorList>
            <person name="Myronovskyi M."/>
            <person name="Tokovenko B."/>
            <person name="Manderscheid N."/>
            <person name="Petzke L."/>
            <person name="Luzhetskyy A."/>
        </authorList>
    </citation>
    <scope>NUCLEOTIDE SEQUENCE [LARGE SCALE GENOMIC DNA]</scope>
    <source>
        <strain evidence="2 3">DSM 40593</strain>
    </source>
</reference>
<evidence type="ECO:0000313" key="2">
    <source>
        <dbReference type="EMBL" id="AGK78729.1"/>
    </source>
</evidence>
<evidence type="ECO:0000313" key="3">
    <source>
        <dbReference type="Proteomes" id="UP000013304"/>
    </source>
</evidence>
<sequence length="190" mass="20361">MTVGLWSDEGMTTLYLFCSAAPPALEVTDVIADAQARGWDVCLGLTPTAQRWLEPELDELETLTGHAVRSAYKLPGEPDEWPPADAILVAPATFNTVNEWALGLTTKFVVGVAAEAIGKGIPTAVMPCANSAYVQHPQFDRSLDVLRAARVSVLYGPGGFEPNQPGERRAEGFPWGLALDEVGRIIRAAS</sequence>
<proteinExistence type="predicted"/>
<gene>
    <name evidence="2" type="ORF">SFUL_3812</name>
</gene>
<protein>
    <recommendedName>
        <fullName evidence="1">Flavoprotein domain-containing protein</fullName>
    </recommendedName>
</protein>
<accession>N0CUZ8</accession>
<dbReference type="Proteomes" id="UP000013304">
    <property type="component" value="Chromosome"/>
</dbReference>
<evidence type="ECO:0000259" key="1">
    <source>
        <dbReference type="Pfam" id="PF02441"/>
    </source>
</evidence>
<dbReference type="KEGG" id="sfi:SFUL_3812"/>
<organism evidence="2 3">
    <name type="scientific">Streptomyces microflavus DSM 40593</name>
    <dbReference type="NCBI Taxonomy" id="1303692"/>
    <lineage>
        <taxon>Bacteria</taxon>
        <taxon>Bacillati</taxon>
        <taxon>Actinomycetota</taxon>
        <taxon>Actinomycetes</taxon>
        <taxon>Kitasatosporales</taxon>
        <taxon>Streptomycetaceae</taxon>
        <taxon>Streptomyces</taxon>
    </lineage>
</organism>
<dbReference type="AlphaFoldDB" id="N0CUZ8"/>
<name>N0CUZ8_STRMI</name>